<organism evidence="1 2">
    <name type="scientific">Undibacterium oligocarboniphilum</name>
    <dbReference type="NCBI Taxonomy" id="666702"/>
    <lineage>
        <taxon>Bacteria</taxon>
        <taxon>Pseudomonadati</taxon>
        <taxon>Pseudomonadota</taxon>
        <taxon>Betaproteobacteria</taxon>
        <taxon>Burkholderiales</taxon>
        <taxon>Oxalobacteraceae</taxon>
        <taxon>Undibacterium</taxon>
    </lineage>
</organism>
<name>A0A850QF41_9BURK</name>
<reference evidence="1 2" key="1">
    <citation type="submission" date="2020-06" db="EMBL/GenBank/DDBJ databases">
        <authorList>
            <person name="Qiu C."/>
            <person name="Liu Z."/>
        </authorList>
    </citation>
    <scope>NUCLEOTIDE SEQUENCE [LARGE SCALE GENOMIC DNA]</scope>
    <source>
        <strain evidence="1 2">EM 1</strain>
    </source>
</reference>
<dbReference type="EMBL" id="JABXYJ010000009">
    <property type="protein sequence ID" value="NVO79092.1"/>
    <property type="molecule type" value="Genomic_DNA"/>
</dbReference>
<dbReference type="AlphaFoldDB" id="A0A850QF41"/>
<gene>
    <name evidence="1" type="ORF">HV832_14775</name>
</gene>
<dbReference type="RefSeq" id="WP_176804620.1">
    <property type="nucleotide sequence ID" value="NZ_JABXYJ010000009.1"/>
</dbReference>
<dbReference type="Proteomes" id="UP000588051">
    <property type="component" value="Unassembled WGS sequence"/>
</dbReference>
<dbReference type="InterPro" id="IPR021317">
    <property type="entry name" value="DUF2917"/>
</dbReference>
<sequence length="100" mass="10781">MRIIDTSTALDLQSREVLSVTAAQPVLLQLQSGLVWITVTDDENDYWLAGGEHLHLPARRHVVIEADALASRLLLTLLPQPEAAGVLPVAAVPAVLEDLV</sequence>
<evidence type="ECO:0000313" key="2">
    <source>
        <dbReference type="Proteomes" id="UP000588051"/>
    </source>
</evidence>
<evidence type="ECO:0000313" key="1">
    <source>
        <dbReference type="EMBL" id="NVO79092.1"/>
    </source>
</evidence>
<keyword evidence="2" id="KW-1185">Reference proteome</keyword>
<dbReference type="Pfam" id="PF11142">
    <property type="entry name" value="DUF2917"/>
    <property type="match status" value="1"/>
</dbReference>
<proteinExistence type="predicted"/>
<protein>
    <submittedName>
        <fullName evidence="1">DUF2917 domain-containing protein</fullName>
    </submittedName>
</protein>
<accession>A0A850QF41</accession>
<comment type="caution">
    <text evidence="1">The sequence shown here is derived from an EMBL/GenBank/DDBJ whole genome shotgun (WGS) entry which is preliminary data.</text>
</comment>